<dbReference type="AntiFam" id="ANF00081">
    <property type="entry name" value="Shadow ORF (opposite lysS)"/>
</dbReference>
<dbReference type="GO" id="GO:0016740">
    <property type="term" value="F:transferase activity"/>
    <property type="evidence" value="ECO:0007669"/>
    <property type="project" value="UniProtKB-KW"/>
</dbReference>
<evidence type="ECO:0000313" key="3">
    <source>
        <dbReference type="Proteomes" id="UP000267342"/>
    </source>
</evidence>
<organism evidence="2 3">
    <name type="scientific">Zymobacter palmae</name>
    <dbReference type="NCBI Taxonomy" id="33074"/>
    <lineage>
        <taxon>Bacteria</taxon>
        <taxon>Pseudomonadati</taxon>
        <taxon>Pseudomonadota</taxon>
        <taxon>Gammaproteobacteria</taxon>
        <taxon>Oceanospirillales</taxon>
        <taxon>Halomonadaceae</taxon>
        <taxon>Zymobacter group</taxon>
        <taxon>Zymobacter</taxon>
    </lineage>
</organism>
<accession>A0A348HCA9</accession>
<dbReference type="EMBL" id="AP018933">
    <property type="protein sequence ID" value="BBG29261.1"/>
    <property type="molecule type" value="Genomic_DNA"/>
</dbReference>
<keyword evidence="2" id="KW-0808">Transferase</keyword>
<reference evidence="2 3" key="1">
    <citation type="submission" date="2018-09" db="EMBL/GenBank/DDBJ databases">
        <title>Zymobacter palmae IAM14233 (=T109) whole genome analysis.</title>
        <authorList>
            <person name="Yanase H."/>
        </authorList>
    </citation>
    <scope>NUCLEOTIDE SEQUENCE [LARGE SCALE GENOMIC DNA]</scope>
    <source>
        <strain evidence="2 3">IAM14233</strain>
    </source>
</reference>
<proteinExistence type="predicted"/>
<dbReference type="AlphaFoldDB" id="A0A348HCA9"/>
<feature type="region of interest" description="Disordered" evidence="1">
    <location>
        <begin position="30"/>
        <end position="52"/>
    </location>
</feature>
<protein>
    <submittedName>
        <fullName evidence="2">UDP-N-acetylglucosamine enolpyruvyl transferase</fullName>
    </submittedName>
</protein>
<dbReference type="KEGG" id="zpl:ZBT109_0473"/>
<evidence type="ECO:0000313" key="2">
    <source>
        <dbReference type="EMBL" id="BBG29261.1"/>
    </source>
</evidence>
<feature type="compositionally biased region" description="Basic and acidic residues" evidence="1">
    <location>
        <begin position="33"/>
        <end position="48"/>
    </location>
</feature>
<dbReference type="Proteomes" id="UP000267342">
    <property type="component" value="Chromosome"/>
</dbReference>
<name>A0A348HCA9_9GAMM</name>
<gene>
    <name evidence="2" type="ORF">ZBT109_0473</name>
</gene>
<evidence type="ECO:0000256" key="1">
    <source>
        <dbReference type="SAM" id="MobiDB-lite"/>
    </source>
</evidence>
<keyword evidence="3" id="KW-1185">Reference proteome</keyword>
<sequence>MQKKVEERCRPTYSNTARYRHSKVPEPCASVDQRTHGREQQHVTDRRAIGQQHDQTVDTDPFTCCRRHTVLERTDIVCIVVHGFKVTGILLGYLRTETLRLIFGIVQLREAVGDLATTDEELKAIGDVRILVVAACQRTDFSRILGNERRHDKTMFCHFFEHFRQQTTFAPVIARFEAQTLGQRQQRRLVGQILLGDVLLGTVFQHGFTHCQAIKRLGQVDRDGIVILSHLQLSGAQHGSSDVAQHVFRQRDQVTVVRKRPVELQHGELGVMTGRQTFVAEVAVDFEHTFEAAHDQTFEVQFWRDAQVHVHVERVVMRDKRTRRSTTRNRLQHWRFDFHERTFAKVLADRGDHGGTDTESIAHFRIHDQINVALTVAAFLIGQAVELVRQRTQALGQKASAFHHDVQITLAGFMHRPMCRHDVTDVPAFDVGQYVFRQPFLIDVQLDLSADVLDDDERAALTHDTTGNGRFAVLLFQRFLIELTQLGLQFGGQTVATEIVGERTASFGFSTLAQCGQLGATLSDQRVFLCCVSSVMMRLILMTHGTILLANGRQPTHYRLRHERKRHCGYRSDDHRFCRPAYFIDRHRKRAAGFIGLLSGWLR</sequence>